<feature type="non-terminal residue" evidence="1">
    <location>
        <position position="24"/>
    </location>
</feature>
<accession>A0A0F9JSE2</accession>
<evidence type="ECO:0000313" key="1">
    <source>
        <dbReference type="EMBL" id="KKM01868.1"/>
    </source>
</evidence>
<name>A0A0F9JSE2_9ZZZZ</name>
<reference evidence="1" key="1">
    <citation type="journal article" date="2015" name="Nature">
        <title>Complex archaea that bridge the gap between prokaryotes and eukaryotes.</title>
        <authorList>
            <person name="Spang A."/>
            <person name="Saw J.H."/>
            <person name="Jorgensen S.L."/>
            <person name="Zaremba-Niedzwiedzka K."/>
            <person name="Martijn J."/>
            <person name="Lind A.E."/>
            <person name="van Eijk R."/>
            <person name="Schleper C."/>
            <person name="Guy L."/>
            <person name="Ettema T.J."/>
        </authorList>
    </citation>
    <scope>NUCLEOTIDE SEQUENCE</scope>
</reference>
<protein>
    <submittedName>
        <fullName evidence="1">Uncharacterized protein</fullName>
    </submittedName>
</protein>
<proteinExistence type="predicted"/>
<organism evidence="1">
    <name type="scientific">marine sediment metagenome</name>
    <dbReference type="NCBI Taxonomy" id="412755"/>
    <lineage>
        <taxon>unclassified sequences</taxon>
        <taxon>metagenomes</taxon>
        <taxon>ecological metagenomes</taxon>
    </lineage>
</organism>
<gene>
    <name evidence="1" type="ORF">LCGC14_1790160</name>
</gene>
<sequence length="24" mass="2617">MTGSFKTEGKEGLALVSKREFGML</sequence>
<dbReference type="AlphaFoldDB" id="A0A0F9JSE2"/>
<dbReference type="EMBL" id="LAZR01017080">
    <property type="protein sequence ID" value="KKM01868.1"/>
    <property type="molecule type" value="Genomic_DNA"/>
</dbReference>
<comment type="caution">
    <text evidence="1">The sequence shown here is derived from an EMBL/GenBank/DDBJ whole genome shotgun (WGS) entry which is preliminary data.</text>
</comment>